<protein>
    <submittedName>
        <fullName evidence="5">Leucine-rich repeat-containing 15 isoform X1</fullName>
    </submittedName>
</protein>
<dbReference type="PROSITE" id="PS51450">
    <property type="entry name" value="LRR"/>
    <property type="match status" value="1"/>
</dbReference>
<dbReference type="Proteomes" id="UP000276133">
    <property type="component" value="Unassembled WGS sequence"/>
</dbReference>
<feature type="non-terminal residue" evidence="5">
    <location>
        <position position="525"/>
    </location>
</feature>
<dbReference type="GO" id="GO:0005886">
    <property type="term" value="C:plasma membrane"/>
    <property type="evidence" value="ECO:0007669"/>
    <property type="project" value="TreeGrafter"/>
</dbReference>
<keyword evidence="3" id="KW-0677">Repeat</keyword>
<evidence type="ECO:0000256" key="1">
    <source>
        <dbReference type="ARBA" id="ARBA00022614"/>
    </source>
</evidence>
<accession>A0A3M7RW76</accession>
<evidence type="ECO:0000256" key="2">
    <source>
        <dbReference type="ARBA" id="ARBA00022729"/>
    </source>
</evidence>
<keyword evidence="2" id="KW-0732">Signal</keyword>
<dbReference type="OrthoDB" id="6363818at2759"/>
<dbReference type="EMBL" id="REGN01002484">
    <property type="protein sequence ID" value="RNA27834.1"/>
    <property type="molecule type" value="Genomic_DNA"/>
</dbReference>
<gene>
    <name evidence="5" type="ORF">BpHYR1_049937</name>
</gene>
<dbReference type="Pfam" id="PF13306">
    <property type="entry name" value="LRR_5"/>
    <property type="match status" value="2"/>
</dbReference>
<comment type="caution">
    <text evidence="5">The sequence shown here is derived from an EMBL/GenBank/DDBJ whole genome shotgun (WGS) entry which is preliminary data.</text>
</comment>
<dbReference type="InterPro" id="IPR000483">
    <property type="entry name" value="Cys-rich_flank_reg_C"/>
</dbReference>
<evidence type="ECO:0000256" key="3">
    <source>
        <dbReference type="ARBA" id="ARBA00022737"/>
    </source>
</evidence>
<dbReference type="PANTHER" id="PTHR24369:SF210">
    <property type="entry name" value="CHAOPTIN-RELATED"/>
    <property type="match status" value="1"/>
</dbReference>
<keyword evidence="1" id="KW-0433">Leucine-rich repeat</keyword>
<dbReference type="PANTHER" id="PTHR24369">
    <property type="entry name" value="ANTIGEN BSP, PUTATIVE-RELATED"/>
    <property type="match status" value="1"/>
</dbReference>
<dbReference type="STRING" id="10195.A0A3M7RW76"/>
<evidence type="ECO:0000313" key="5">
    <source>
        <dbReference type="EMBL" id="RNA27834.1"/>
    </source>
</evidence>
<evidence type="ECO:0000259" key="4">
    <source>
        <dbReference type="SMART" id="SM00082"/>
    </source>
</evidence>
<dbReference type="InterPro" id="IPR001611">
    <property type="entry name" value="Leu-rich_rpt"/>
</dbReference>
<feature type="domain" description="LRRCT" evidence="4">
    <location>
        <begin position="373"/>
        <end position="422"/>
    </location>
</feature>
<reference evidence="5 6" key="1">
    <citation type="journal article" date="2018" name="Sci. Rep.">
        <title>Genomic signatures of local adaptation to the degree of environmental predictability in rotifers.</title>
        <authorList>
            <person name="Franch-Gras L."/>
            <person name="Hahn C."/>
            <person name="Garcia-Roger E.M."/>
            <person name="Carmona M.J."/>
            <person name="Serra M."/>
            <person name="Gomez A."/>
        </authorList>
    </citation>
    <scope>NUCLEOTIDE SEQUENCE [LARGE SCALE GENOMIC DNA]</scope>
    <source>
        <strain evidence="5">HYR1</strain>
    </source>
</reference>
<name>A0A3M7RW76_BRAPC</name>
<organism evidence="5 6">
    <name type="scientific">Brachionus plicatilis</name>
    <name type="common">Marine rotifer</name>
    <name type="synonym">Brachionus muelleri</name>
    <dbReference type="NCBI Taxonomy" id="10195"/>
    <lineage>
        <taxon>Eukaryota</taxon>
        <taxon>Metazoa</taxon>
        <taxon>Spiralia</taxon>
        <taxon>Gnathifera</taxon>
        <taxon>Rotifera</taxon>
        <taxon>Eurotatoria</taxon>
        <taxon>Monogononta</taxon>
        <taxon>Pseudotrocha</taxon>
        <taxon>Ploima</taxon>
        <taxon>Brachionidae</taxon>
        <taxon>Brachionus</taxon>
    </lineage>
</organism>
<dbReference type="InterPro" id="IPR050541">
    <property type="entry name" value="LRR_TM_domain-containing"/>
</dbReference>
<dbReference type="SUPFAM" id="SSF52058">
    <property type="entry name" value="L domain-like"/>
    <property type="match status" value="1"/>
</dbReference>
<dbReference type="InterPro" id="IPR003591">
    <property type="entry name" value="Leu-rich_rpt_typical-subtyp"/>
</dbReference>
<keyword evidence="6" id="KW-1185">Reference proteome</keyword>
<sequence>MFAFRRFYNGRRRRENLCPVEYESCWCEYTNPKYANEPESITNIGSYSPAIMINCNFHQDESNTKILLNKSFDQIPKMSSSSSIVRQKHLSSITHLDLSRTEIFEFPSDAFQGLDGLETIVAEHCKKLTIIRMFAFRNLPQLKTLIIANNPNLIDLEPHSFGSLKNLNFLSLVNNKLSFIDGYVFSTSWSIKIIDLIGNPLKRIKSHAFDGLRNVTDLLISIEQKKSPIETIEGDAFISTAFVDNLFLDGISAKLIKTNTFRGLSYCKNLHLSNSFVEEIEPNAFFRTNNIENLNLKNSKLKFIHKDAFKGIFNIKTIDLRGNYLRMINRSSFEQLIAPKIKREKNIIVNETLRVFDIENKNFVVDRILFEQNPIQCDCNLKWILDNKLNQEFIQLPEICAGPRGYDCLRVQDLDSQNLNCDKLNSLNKLPCEDIIFDATSNMDAGKIFDYGNTGTEYLATSEEKKQVEDQDEYVYEFEYPRTIARNDISLKMFYSTTSVTWSKEKQTNEQESFLKGLLNQSLGL</sequence>
<evidence type="ECO:0000313" key="6">
    <source>
        <dbReference type="Proteomes" id="UP000276133"/>
    </source>
</evidence>
<dbReference type="Gene3D" id="3.80.10.10">
    <property type="entry name" value="Ribonuclease Inhibitor"/>
    <property type="match status" value="2"/>
</dbReference>
<dbReference type="SMART" id="SM00082">
    <property type="entry name" value="LRRCT"/>
    <property type="match status" value="1"/>
</dbReference>
<dbReference type="InterPro" id="IPR032675">
    <property type="entry name" value="LRR_dom_sf"/>
</dbReference>
<proteinExistence type="predicted"/>
<dbReference type="InterPro" id="IPR026906">
    <property type="entry name" value="LRR_5"/>
</dbReference>
<dbReference type="SMART" id="SM00369">
    <property type="entry name" value="LRR_TYP"/>
    <property type="match status" value="4"/>
</dbReference>
<dbReference type="AlphaFoldDB" id="A0A3M7RW76"/>